<feature type="transmembrane region" description="Helical" evidence="2">
    <location>
        <begin position="85"/>
        <end position="111"/>
    </location>
</feature>
<accession>A0ABR6U4P7</accession>
<protein>
    <submittedName>
        <fullName evidence="3">Uncharacterized protein</fullName>
    </submittedName>
</protein>
<proteinExistence type="predicted"/>
<feature type="transmembrane region" description="Helical" evidence="2">
    <location>
        <begin position="131"/>
        <end position="153"/>
    </location>
</feature>
<organism evidence="3 4">
    <name type="scientific">Nocardioides deserti</name>
    <dbReference type="NCBI Taxonomy" id="1588644"/>
    <lineage>
        <taxon>Bacteria</taxon>
        <taxon>Bacillati</taxon>
        <taxon>Actinomycetota</taxon>
        <taxon>Actinomycetes</taxon>
        <taxon>Propionibacteriales</taxon>
        <taxon>Nocardioidaceae</taxon>
        <taxon>Nocardioides</taxon>
    </lineage>
</organism>
<evidence type="ECO:0000313" key="3">
    <source>
        <dbReference type="EMBL" id="MBC2959399.1"/>
    </source>
</evidence>
<comment type="caution">
    <text evidence="3">The sequence shown here is derived from an EMBL/GenBank/DDBJ whole genome shotgun (WGS) entry which is preliminary data.</text>
</comment>
<dbReference type="Proteomes" id="UP000604001">
    <property type="component" value="Unassembled WGS sequence"/>
</dbReference>
<reference evidence="3 4" key="1">
    <citation type="submission" date="2020-08" db="EMBL/GenBank/DDBJ databases">
        <title>novel species in genus Nocardioides.</title>
        <authorList>
            <person name="Zhang G."/>
        </authorList>
    </citation>
    <scope>NUCLEOTIDE SEQUENCE [LARGE SCALE GENOMIC DNA]</scope>
    <source>
        <strain evidence="3 4">SC8A-24</strain>
    </source>
</reference>
<dbReference type="RefSeq" id="WP_186344691.1">
    <property type="nucleotide sequence ID" value="NZ_BMMR01000002.1"/>
</dbReference>
<dbReference type="EMBL" id="JACMYC010000002">
    <property type="protein sequence ID" value="MBC2959399.1"/>
    <property type="molecule type" value="Genomic_DNA"/>
</dbReference>
<evidence type="ECO:0000256" key="2">
    <source>
        <dbReference type="SAM" id="Phobius"/>
    </source>
</evidence>
<feature type="transmembrane region" description="Helical" evidence="2">
    <location>
        <begin position="26"/>
        <end position="45"/>
    </location>
</feature>
<gene>
    <name evidence="3" type="ORF">H7344_03700</name>
</gene>
<evidence type="ECO:0000313" key="4">
    <source>
        <dbReference type="Proteomes" id="UP000604001"/>
    </source>
</evidence>
<keyword evidence="2" id="KW-1133">Transmembrane helix</keyword>
<feature type="region of interest" description="Disordered" evidence="1">
    <location>
        <begin position="1"/>
        <end position="20"/>
    </location>
</feature>
<keyword evidence="2" id="KW-0472">Membrane</keyword>
<name>A0ABR6U4P7_9ACTN</name>
<sequence>MRRSATDVGAGPAAVERPPSRPLSRAVAAGLLYLAGSAVTVGLWAQLAPRSFYDDFPGVRRFWVSLDGPYNEHLIRDIGGLNLSLALLTMAAVGLRASGLAPLAAGCWLVYGFPHLGYHLTHLAPYEPVDAAAQAAALATQVLVPLLVLAVHLRPGWHRDRMTRSAA</sequence>
<keyword evidence="4" id="KW-1185">Reference proteome</keyword>
<evidence type="ECO:0000256" key="1">
    <source>
        <dbReference type="SAM" id="MobiDB-lite"/>
    </source>
</evidence>
<keyword evidence="2" id="KW-0812">Transmembrane</keyword>